<accession>A0AAV5TJP9</accession>
<reference evidence="3" key="1">
    <citation type="submission" date="2023-10" db="EMBL/GenBank/DDBJ databases">
        <title>Genome assembly of Pristionchus species.</title>
        <authorList>
            <person name="Yoshida K."/>
            <person name="Sommer R.J."/>
        </authorList>
    </citation>
    <scope>NUCLEOTIDE SEQUENCE</scope>
    <source>
        <strain evidence="3">RS0144</strain>
    </source>
</reference>
<evidence type="ECO:0000259" key="1">
    <source>
        <dbReference type="PROSITE" id="PS00022"/>
    </source>
</evidence>
<evidence type="ECO:0000313" key="4">
    <source>
        <dbReference type="Proteomes" id="UP001432027"/>
    </source>
</evidence>
<evidence type="ECO:0000313" key="3">
    <source>
        <dbReference type="EMBL" id="GMS94511.1"/>
    </source>
</evidence>
<comment type="caution">
    <text evidence="3">The sequence shown here is derived from an EMBL/GenBank/DDBJ whole genome shotgun (WGS) entry which is preliminary data.</text>
</comment>
<proteinExistence type="predicted"/>
<keyword evidence="4" id="KW-1185">Reference proteome</keyword>
<organism evidence="3 4">
    <name type="scientific">Pristionchus entomophagus</name>
    <dbReference type="NCBI Taxonomy" id="358040"/>
    <lineage>
        <taxon>Eukaryota</taxon>
        <taxon>Metazoa</taxon>
        <taxon>Ecdysozoa</taxon>
        <taxon>Nematoda</taxon>
        <taxon>Chromadorea</taxon>
        <taxon>Rhabditida</taxon>
        <taxon>Rhabditina</taxon>
        <taxon>Diplogasteromorpha</taxon>
        <taxon>Diplogasteroidea</taxon>
        <taxon>Neodiplogasteridae</taxon>
        <taxon>Pristionchus</taxon>
    </lineage>
</organism>
<feature type="domain" description="EGF-like" evidence="1 2">
    <location>
        <begin position="72"/>
        <end position="83"/>
    </location>
</feature>
<name>A0AAV5TJP9_9BILA</name>
<gene>
    <name evidence="3" type="ORF">PENTCL1PPCAC_16686</name>
</gene>
<dbReference type="EMBL" id="BTSX01000004">
    <property type="protein sequence ID" value="GMS94511.1"/>
    <property type="molecule type" value="Genomic_DNA"/>
</dbReference>
<dbReference type="Gene3D" id="2.10.25.10">
    <property type="entry name" value="Laminin"/>
    <property type="match status" value="1"/>
</dbReference>
<sequence length="93" mass="10340">FQFNLRNEEGFYVQRAGVMTCVNYIPTPAAPSDCQNGGVRYKDTCLCLAHYEGEHCQNIICENGGTPVFGFCQCAGGWAGPFCTYHRSTHEYS</sequence>
<protein>
    <recommendedName>
        <fullName evidence="1 2">EGF-like domain-containing protein</fullName>
    </recommendedName>
</protein>
<dbReference type="PANTHER" id="PTHR47324">
    <property type="entry name" value="PROTEIN IRG-7-RELATED"/>
    <property type="match status" value="1"/>
</dbReference>
<dbReference type="Proteomes" id="UP001432027">
    <property type="component" value="Unassembled WGS sequence"/>
</dbReference>
<dbReference type="AlphaFoldDB" id="A0AAV5TJP9"/>
<feature type="non-terminal residue" evidence="3">
    <location>
        <position position="1"/>
    </location>
</feature>
<dbReference type="InterPro" id="IPR053295">
    <property type="entry name" value="Innate_immunity_reg"/>
</dbReference>
<feature type="non-terminal residue" evidence="3">
    <location>
        <position position="93"/>
    </location>
</feature>
<dbReference type="PANTHER" id="PTHR47324:SF1">
    <property type="entry name" value="EGF-LIKE DOMAIN-CONTAINING PROTEIN-RELATED"/>
    <property type="match status" value="1"/>
</dbReference>
<evidence type="ECO:0000259" key="2">
    <source>
        <dbReference type="PROSITE" id="PS01186"/>
    </source>
</evidence>
<dbReference type="InterPro" id="IPR000742">
    <property type="entry name" value="EGF"/>
</dbReference>
<dbReference type="PROSITE" id="PS00022">
    <property type="entry name" value="EGF_1"/>
    <property type="match status" value="1"/>
</dbReference>
<dbReference type="PROSITE" id="PS01186">
    <property type="entry name" value="EGF_2"/>
    <property type="match status" value="1"/>
</dbReference>